<accession>A0ABD3SUC4</accession>
<keyword evidence="2" id="KW-1185">Reference proteome</keyword>
<reference evidence="1 2" key="1">
    <citation type="submission" date="2024-12" db="EMBL/GenBank/DDBJ databases">
        <title>The unique morphological basis and parallel evolutionary history of personate flowers in Penstemon.</title>
        <authorList>
            <person name="Depatie T.H."/>
            <person name="Wessinger C.A."/>
        </authorList>
    </citation>
    <scope>NUCLEOTIDE SEQUENCE [LARGE SCALE GENOMIC DNA]</scope>
    <source>
        <strain evidence="1">WTNN_2</strain>
        <tissue evidence="1">Leaf</tissue>
    </source>
</reference>
<gene>
    <name evidence="1" type="ORF">ACJIZ3_016752</name>
</gene>
<evidence type="ECO:0000313" key="1">
    <source>
        <dbReference type="EMBL" id="KAL3827950.1"/>
    </source>
</evidence>
<name>A0ABD3SUC4_9LAMI</name>
<evidence type="ECO:0000313" key="2">
    <source>
        <dbReference type="Proteomes" id="UP001634393"/>
    </source>
</evidence>
<proteinExistence type="predicted"/>
<organism evidence="1 2">
    <name type="scientific">Penstemon smallii</name>
    <dbReference type="NCBI Taxonomy" id="265156"/>
    <lineage>
        <taxon>Eukaryota</taxon>
        <taxon>Viridiplantae</taxon>
        <taxon>Streptophyta</taxon>
        <taxon>Embryophyta</taxon>
        <taxon>Tracheophyta</taxon>
        <taxon>Spermatophyta</taxon>
        <taxon>Magnoliopsida</taxon>
        <taxon>eudicotyledons</taxon>
        <taxon>Gunneridae</taxon>
        <taxon>Pentapetalae</taxon>
        <taxon>asterids</taxon>
        <taxon>lamiids</taxon>
        <taxon>Lamiales</taxon>
        <taxon>Plantaginaceae</taxon>
        <taxon>Cheloneae</taxon>
        <taxon>Penstemon</taxon>
    </lineage>
</organism>
<comment type="caution">
    <text evidence="1">The sequence shown here is derived from an EMBL/GenBank/DDBJ whole genome shotgun (WGS) entry which is preliminary data.</text>
</comment>
<dbReference type="AlphaFoldDB" id="A0ABD3SUC4"/>
<dbReference type="EMBL" id="JBJXBP010000005">
    <property type="protein sequence ID" value="KAL3827950.1"/>
    <property type="molecule type" value="Genomic_DNA"/>
</dbReference>
<protein>
    <submittedName>
        <fullName evidence="1">Uncharacterized protein</fullName>
    </submittedName>
</protein>
<dbReference type="Proteomes" id="UP001634393">
    <property type="component" value="Unassembled WGS sequence"/>
</dbReference>
<sequence length="100" mass="10456">MCGESQEKGLSIHAAADGGTTMLNCFVAYGNYFGIEISQSVSLSSILTGKPPFILAPMSDIYTGCSPPSGTTLNCLKTHATTLFICKKAISLPRQILGPA</sequence>